<dbReference type="GO" id="GO:0005886">
    <property type="term" value="C:plasma membrane"/>
    <property type="evidence" value="ECO:0007669"/>
    <property type="project" value="TreeGrafter"/>
</dbReference>
<keyword evidence="1" id="KW-0966">Cell projection</keyword>
<keyword evidence="1" id="KW-0282">Flagellum</keyword>
<dbReference type="Proteomes" id="UP000467132">
    <property type="component" value="Unassembled WGS sequence"/>
</dbReference>
<proteinExistence type="predicted"/>
<dbReference type="InterPro" id="IPR029025">
    <property type="entry name" value="T3SS_substrate_exporter_C"/>
</dbReference>
<sequence length="92" mass="10402">MKKRNVAIAIRYRADIDKVPRIIAKGKGVVATNIISQAEKSDIYINKDDNLANKLYNLEIGSEIPVDFYEAIASILVFVYEIDEKKGKNEKT</sequence>
<evidence type="ECO:0000313" key="2">
    <source>
        <dbReference type="Proteomes" id="UP000467132"/>
    </source>
</evidence>
<protein>
    <submittedName>
        <fullName evidence="1">Flagellar biosynthesis</fullName>
    </submittedName>
</protein>
<dbReference type="InterPro" id="IPR006135">
    <property type="entry name" value="T3SS_substrate_exporter"/>
</dbReference>
<comment type="caution">
    <text evidence="1">The sequence shown here is derived from an EMBL/GenBank/DDBJ whole genome shotgun (WGS) entry which is preliminary data.</text>
</comment>
<gene>
    <name evidence="1" type="ORF">D3Z33_08230</name>
</gene>
<keyword evidence="1" id="KW-0969">Cilium</keyword>
<keyword evidence="2" id="KW-1185">Reference proteome</keyword>
<dbReference type="AlphaFoldDB" id="A0A845QVA1"/>
<dbReference type="Gene3D" id="3.40.1690.10">
    <property type="entry name" value="secretion proteins EscU"/>
    <property type="match status" value="1"/>
</dbReference>
<dbReference type="PANTHER" id="PTHR30531">
    <property type="entry name" value="FLAGELLAR BIOSYNTHETIC PROTEIN FLHB"/>
    <property type="match status" value="1"/>
</dbReference>
<name>A0A845QVA1_9CLOT</name>
<dbReference type="PANTHER" id="PTHR30531:SF12">
    <property type="entry name" value="FLAGELLAR BIOSYNTHETIC PROTEIN FLHB"/>
    <property type="match status" value="1"/>
</dbReference>
<dbReference type="Pfam" id="PF01312">
    <property type="entry name" value="Bac_export_2"/>
    <property type="match status" value="1"/>
</dbReference>
<accession>A0A845QVA1</accession>
<dbReference type="GO" id="GO:0009306">
    <property type="term" value="P:protein secretion"/>
    <property type="evidence" value="ECO:0007669"/>
    <property type="project" value="InterPro"/>
</dbReference>
<reference evidence="1 2" key="1">
    <citation type="submission" date="2018-08" db="EMBL/GenBank/DDBJ databases">
        <title>Murine metabolic-syndrome-specific gut microbial biobank.</title>
        <authorList>
            <person name="Liu C."/>
        </authorList>
    </citation>
    <scope>NUCLEOTIDE SEQUENCE [LARGE SCALE GENOMIC DNA]</scope>
    <source>
        <strain evidence="1 2">583</strain>
    </source>
</reference>
<organism evidence="1 2">
    <name type="scientific">Senegalia massiliensis</name>
    <dbReference type="NCBI Taxonomy" id="1720316"/>
    <lineage>
        <taxon>Bacteria</taxon>
        <taxon>Bacillati</taxon>
        <taxon>Bacillota</taxon>
        <taxon>Clostridia</taxon>
        <taxon>Eubacteriales</taxon>
        <taxon>Clostridiaceae</taxon>
        <taxon>Senegalia</taxon>
    </lineage>
</organism>
<evidence type="ECO:0000313" key="1">
    <source>
        <dbReference type="EMBL" id="NBI06837.1"/>
    </source>
</evidence>
<dbReference type="RefSeq" id="WP_160197323.1">
    <property type="nucleotide sequence ID" value="NZ_QXXA01000009.1"/>
</dbReference>
<dbReference type="EMBL" id="QXXA01000009">
    <property type="protein sequence ID" value="NBI06837.1"/>
    <property type="molecule type" value="Genomic_DNA"/>
</dbReference>
<dbReference type="OrthoDB" id="9810419at2"/>
<dbReference type="SUPFAM" id="SSF160544">
    <property type="entry name" value="EscU C-terminal domain-like"/>
    <property type="match status" value="1"/>
</dbReference>